<reference evidence="2" key="2">
    <citation type="submission" date="2025-09" db="UniProtKB">
        <authorList>
            <consortium name="Ensembl"/>
        </authorList>
    </citation>
    <scope>IDENTIFICATION</scope>
</reference>
<gene>
    <name evidence="2" type="primary">MGAT4D</name>
</gene>
<dbReference type="InterPro" id="IPR057279">
    <property type="entry name" value="MGAT4"/>
</dbReference>
<dbReference type="PANTHER" id="PTHR12062">
    <property type="entry name" value="N-ACETYLGLUCOSAMINYLTRANSFERASE VI"/>
    <property type="match status" value="1"/>
</dbReference>
<dbReference type="Pfam" id="PF04666">
    <property type="entry name" value="MGAT4_cons"/>
    <property type="match status" value="1"/>
</dbReference>
<keyword evidence="3" id="KW-1185">Reference proteome</keyword>
<dbReference type="Ensembl" id="ENSSVLT00005010626.1">
    <property type="protein sequence ID" value="ENSSVLP00005009603.1"/>
    <property type="gene ID" value="ENSSVLG00005007541.1"/>
</dbReference>
<dbReference type="GO" id="GO:0005783">
    <property type="term" value="C:endoplasmic reticulum"/>
    <property type="evidence" value="ECO:0007669"/>
    <property type="project" value="Ensembl"/>
</dbReference>
<dbReference type="GO" id="GO:0006487">
    <property type="term" value="P:protein N-linked glycosylation"/>
    <property type="evidence" value="ECO:0007669"/>
    <property type="project" value="TreeGrafter"/>
</dbReference>
<dbReference type="PROSITE" id="PS51257">
    <property type="entry name" value="PROKAR_LIPOPROTEIN"/>
    <property type="match status" value="1"/>
</dbReference>
<organism evidence="2 3">
    <name type="scientific">Sciurus vulgaris</name>
    <name type="common">Eurasian red squirrel</name>
    <dbReference type="NCBI Taxonomy" id="55149"/>
    <lineage>
        <taxon>Eukaryota</taxon>
        <taxon>Metazoa</taxon>
        <taxon>Chordata</taxon>
        <taxon>Craniata</taxon>
        <taxon>Vertebrata</taxon>
        <taxon>Euteleostomi</taxon>
        <taxon>Mammalia</taxon>
        <taxon>Eutheria</taxon>
        <taxon>Euarchontoglires</taxon>
        <taxon>Glires</taxon>
        <taxon>Rodentia</taxon>
        <taxon>Sciuromorpha</taxon>
        <taxon>Sciuridae</taxon>
        <taxon>Sciurinae</taxon>
        <taxon>Sciurini</taxon>
        <taxon>Sciurus</taxon>
    </lineage>
</organism>
<dbReference type="PANTHER" id="PTHR12062:SF10">
    <property type="entry name" value="ALPHA-1,3-MANNOSYL-GLYCOPROTEIN 4-BETA-N-ACETYLGLUCOSAMINYLTRANSFERASE-LIKE PROTEIN MGAT4D"/>
    <property type="match status" value="1"/>
</dbReference>
<protein>
    <submittedName>
        <fullName evidence="2">MGAT4 family member D</fullName>
    </submittedName>
</protein>
<reference evidence="2" key="1">
    <citation type="submission" date="2025-08" db="UniProtKB">
        <authorList>
            <consortium name="Ensembl"/>
        </authorList>
    </citation>
    <scope>IDENTIFICATION</scope>
</reference>
<dbReference type="GO" id="GO:0008375">
    <property type="term" value="F:acetylglucosaminyltransferase activity"/>
    <property type="evidence" value="ECO:0007669"/>
    <property type="project" value="TreeGrafter"/>
</dbReference>
<dbReference type="GO" id="GO:0016020">
    <property type="term" value="C:membrane"/>
    <property type="evidence" value="ECO:0007669"/>
    <property type="project" value="Ensembl"/>
</dbReference>
<evidence type="ECO:0000313" key="2">
    <source>
        <dbReference type="Ensembl" id="ENSSVLP00005009603.1"/>
    </source>
</evidence>
<proteinExistence type="predicted"/>
<evidence type="ECO:0000259" key="1">
    <source>
        <dbReference type="Pfam" id="PF04666"/>
    </source>
</evidence>
<evidence type="ECO:0000313" key="3">
    <source>
        <dbReference type="Proteomes" id="UP000694564"/>
    </source>
</evidence>
<dbReference type="AlphaFoldDB" id="A0A8D2B199"/>
<dbReference type="GO" id="GO:0005793">
    <property type="term" value="C:endoplasmic reticulum-Golgi intermediate compartment"/>
    <property type="evidence" value="ECO:0007669"/>
    <property type="project" value="Ensembl"/>
</dbReference>
<accession>A0A8D2B199</accession>
<sequence length="374" mass="43905">MRTKQVNLLISFVAVTLFSFSCFCISKLTQTYNQLISCRSHVLEFRENMLHLKNKTEHNRQELLRALNQMKYEITLKENVSRSLDEKMVTPRENETESNRFEALKFFLPHLRKVSRIYPDVIISKGKTNVTFALGISTVNRGTQSYLKQTLNSIITRMTPAEEKDSVVIVSVADSNEDYLKSVVDMITKRFKRQVKSGSLEVISVPAFLYPDSLHGQQPTEVSEFKSWQRKQVLDFCILMLYAQSKAIYYLQLEDDIIAKRMYFTKMTDFLHNITSNNWFYIQFSVLGFIGKLFRTEDLPGFVQFFLMFYKDKPIDWLLETLFQAKMCDPAENFRQCTTRLKEVLIQHKPSLFQHVGIHSSFPGKEQYFKDIHY</sequence>
<dbReference type="OrthoDB" id="2016523at2759"/>
<dbReference type="Proteomes" id="UP000694564">
    <property type="component" value="Chromosome 9"/>
</dbReference>
<dbReference type="GO" id="GO:0005795">
    <property type="term" value="C:Golgi stack"/>
    <property type="evidence" value="ECO:0007669"/>
    <property type="project" value="Ensembl"/>
</dbReference>
<feature type="domain" description="MGAT4 conserved region" evidence="1">
    <location>
        <begin position="98"/>
        <end position="374"/>
    </location>
</feature>
<dbReference type="InterPro" id="IPR006759">
    <property type="entry name" value="Glyco_transf_54"/>
</dbReference>
<name>A0A8D2B199_SCIVU</name>
<dbReference type="GeneTree" id="ENSGT00940000161998"/>